<comment type="caution">
    <text evidence="8">The sequence shown here is derived from an EMBL/GenBank/DDBJ whole genome shotgun (WGS) entry which is preliminary data.</text>
</comment>
<dbReference type="GO" id="GO:0016787">
    <property type="term" value="F:hydrolase activity"/>
    <property type="evidence" value="ECO:0007669"/>
    <property type="project" value="UniProtKB-KW"/>
</dbReference>
<sequence>MAASSTLPVTELFAELDANLVGHTVVLEAPPGAGKSTALPLHLLQQPHWQQQRILLLQPRRIAAVSIAHYLAKQLGERVGQQVGYQVRGEQRFSADTRLLIVTEGIFVQYLQNDPELQGVGCVIFDEFHERNLSSDLGLAMLLEARALRDDLSLLIMSASLPAQHIADWLGDARVLTSAGRQHPVTIDYRPVGLASDWLTHCAQAVAAAVHEAEQGVLVFLPGWREIERVRELLPELPNIDVLPLHRQLSLAEQEAALSERPAGRKKVVLATNIAETSLTIPGIDMVVDSGRERRAQFYPKHGVTRLTTARISKAAALQRCGRAGRLGPGKCWRLWSQADEHGMRDYDAPAIATDDLSSAVLESKRWGSELQQLQFFTPPNAAHIAVAEQLLQALGVLDGDNKLTAIGQQVAALGNDPRLARIAIAAQSLSASARSAAALLLAQLEVPIRQPRYFPQTLSQLSREAKQRWRYWLQQLSAKQEVAEVEPQLAFQLAAWGYPDRVAQQRDASSSYLLAYGGGARFHQQDARTRAPLLLILTMTFSDASRDAFIDNYLALSETDLEHPALPLAWQTELEWVGPQQRLQAIESLRLGAICLRQRVAAQQPSASERAELLVTLVQQSKTALIDYTKAAVFLARVRFALAHLPSVEAASWPAFDESSLTAQLASWAAPYWSSLTSLRDLHAWSPLPALQARLDYAQQQRLAAFCPTEWLAPSGHKHKIDYREQPPKVALKLQEVFGEPVSPTIADGKVNLLLELLSPAGRPLQRTADLASFWQNSYQQVKKEMKGRYPKHPWPDDPLQAIATRKTKSKI</sequence>
<dbReference type="SMART" id="SM00490">
    <property type="entry name" value="HELICc"/>
    <property type="match status" value="1"/>
</dbReference>
<evidence type="ECO:0000313" key="8">
    <source>
        <dbReference type="EMBL" id="KFZ28516.1"/>
    </source>
</evidence>
<dbReference type="Proteomes" id="UP000053718">
    <property type="component" value="Unassembled WGS sequence"/>
</dbReference>
<organism evidence="8 9">
    <name type="scientific">Pseudidiomarina atlantica</name>
    <dbReference type="NCBI Taxonomy" id="1517416"/>
    <lineage>
        <taxon>Bacteria</taxon>
        <taxon>Pseudomonadati</taxon>
        <taxon>Pseudomonadota</taxon>
        <taxon>Gammaproteobacteria</taxon>
        <taxon>Alteromonadales</taxon>
        <taxon>Idiomarinaceae</taxon>
        <taxon>Pseudidiomarina</taxon>
    </lineage>
</organism>
<accession>A0A094J7D2</accession>
<dbReference type="Gene3D" id="1.20.120.1080">
    <property type="match status" value="1"/>
</dbReference>
<feature type="domain" description="Helicase ATP-binding" evidence="6">
    <location>
        <begin position="16"/>
        <end position="179"/>
    </location>
</feature>
<dbReference type="PIRSF" id="PIRSF005496">
    <property type="entry name" value="ATP_hel_hrpB"/>
    <property type="match status" value="1"/>
</dbReference>
<dbReference type="InterPro" id="IPR048333">
    <property type="entry name" value="HA2_WH"/>
</dbReference>
<dbReference type="Pfam" id="PF00271">
    <property type="entry name" value="Helicase_C"/>
    <property type="match status" value="1"/>
</dbReference>
<dbReference type="InterPro" id="IPR011545">
    <property type="entry name" value="DEAD/DEAH_box_helicase_dom"/>
</dbReference>
<dbReference type="SMART" id="SM00487">
    <property type="entry name" value="DEXDc"/>
    <property type="match status" value="1"/>
</dbReference>
<evidence type="ECO:0000259" key="7">
    <source>
        <dbReference type="PROSITE" id="PS51194"/>
    </source>
</evidence>
<dbReference type="RefSeq" id="WP_034733076.1">
    <property type="nucleotide sequence ID" value="NZ_JPIN01000008.1"/>
</dbReference>
<dbReference type="STRING" id="1517416.IDAT_09425"/>
<keyword evidence="9" id="KW-1185">Reference proteome</keyword>
<dbReference type="Pfam" id="PF04408">
    <property type="entry name" value="WHD_HA2"/>
    <property type="match status" value="1"/>
</dbReference>
<keyword evidence="4" id="KW-0067">ATP-binding</keyword>
<dbReference type="PANTHER" id="PTHR43519:SF1">
    <property type="entry name" value="ATP-DEPENDENT RNA HELICASE HRPB"/>
    <property type="match status" value="1"/>
</dbReference>
<reference evidence="8 9" key="1">
    <citation type="submission" date="2014-06" db="EMBL/GenBank/DDBJ databases">
        <title>Draft genome sequence of Idiomarina sp. MCCC 1A10513.</title>
        <authorList>
            <person name="Du J."/>
            <person name="Lai Q."/>
            <person name="Shao Z."/>
        </authorList>
    </citation>
    <scope>NUCLEOTIDE SEQUENCE [LARGE SCALE GENOMIC DNA]</scope>
    <source>
        <strain evidence="8 9">MCCC 1A10513</strain>
    </source>
</reference>
<dbReference type="SMART" id="SM00847">
    <property type="entry name" value="HA2"/>
    <property type="match status" value="1"/>
</dbReference>
<dbReference type="InterPro" id="IPR014001">
    <property type="entry name" value="Helicase_ATP-bd"/>
</dbReference>
<feature type="domain" description="Helicase C-terminal" evidence="7">
    <location>
        <begin position="205"/>
        <end position="368"/>
    </location>
</feature>
<evidence type="ECO:0000259" key="6">
    <source>
        <dbReference type="PROSITE" id="PS51192"/>
    </source>
</evidence>
<dbReference type="InterPro" id="IPR001650">
    <property type="entry name" value="Helicase_C-like"/>
</dbReference>
<dbReference type="NCBIfam" id="TIGR01970">
    <property type="entry name" value="DEAH_box_HrpB"/>
    <property type="match status" value="1"/>
</dbReference>
<dbReference type="InterPro" id="IPR007502">
    <property type="entry name" value="Helicase-assoc_dom"/>
</dbReference>
<dbReference type="GO" id="GO:0004386">
    <property type="term" value="F:helicase activity"/>
    <property type="evidence" value="ECO:0007669"/>
    <property type="project" value="UniProtKB-KW"/>
</dbReference>
<dbReference type="AlphaFoldDB" id="A0A094J7D2"/>
<proteinExistence type="predicted"/>
<dbReference type="SUPFAM" id="SSF52540">
    <property type="entry name" value="P-loop containing nucleoside triphosphate hydrolases"/>
    <property type="match status" value="1"/>
</dbReference>
<keyword evidence="3" id="KW-0347">Helicase</keyword>
<evidence type="ECO:0000256" key="5">
    <source>
        <dbReference type="SAM" id="MobiDB-lite"/>
    </source>
</evidence>
<dbReference type="Pfam" id="PF08482">
    <property type="entry name" value="HrpB_C"/>
    <property type="match status" value="1"/>
</dbReference>
<name>A0A094J7D2_9GAMM</name>
<keyword evidence="1" id="KW-0547">Nucleotide-binding</keyword>
<evidence type="ECO:0000256" key="3">
    <source>
        <dbReference type="ARBA" id="ARBA00022806"/>
    </source>
</evidence>
<dbReference type="InterPro" id="IPR027417">
    <property type="entry name" value="P-loop_NTPase"/>
</dbReference>
<keyword evidence="2" id="KW-0378">Hydrolase</keyword>
<dbReference type="PANTHER" id="PTHR43519">
    <property type="entry name" value="ATP-DEPENDENT RNA HELICASE HRPB"/>
    <property type="match status" value="1"/>
</dbReference>
<dbReference type="Pfam" id="PF00270">
    <property type="entry name" value="DEAD"/>
    <property type="match status" value="1"/>
</dbReference>
<feature type="region of interest" description="Disordered" evidence="5">
    <location>
        <begin position="789"/>
        <end position="813"/>
    </location>
</feature>
<gene>
    <name evidence="8" type="ORF">IDAT_09425</name>
</gene>
<protein>
    <recommendedName>
        <fullName evidence="10">ATP-dependent helicase HrpB</fullName>
    </recommendedName>
</protein>
<evidence type="ECO:0008006" key="10">
    <source>
        <dbReference type="Google" id="ProtNLM"/>
    </source>
</evidence>
<dbReference type="GO" id="GO:0005524">
    <property type="term" value="F:ATP binding"/>
    <property type="evidence" value="ECO:0007669"/>
    <property type="project" value="UniProtKB-KW"/>
</dbReference>
<evidence type="ECO:0000256" key="2">
    <source>
        <dbReference type="ARBA" id="ARBA00022801"/>
    </source>
</evidence>
<evidence type="ECO:0000256" key="1">
    <source>
        <dbReference type="ARBA" id="ARBA00022741"/>
    </source>
</evidence>
<dbReference type="EMBL" id="JPIN01000008">
    <property type="protein sequence ID" value="KFZ28516.1"/>
    <property type="molecule type" value="Genomic_DNA"/>
</dbReference>
<dbReference type="PROSITE" id="PS51192">
    <property type="entry name" value="HELICASE_ATP_BIND_1"/>
    <property type="match status" value="1"/>
</dbReference>
<dbReference type="FunFam" id="3.40.50.300:FF:002125">
    <property type="entry name" value="ATP-dependent helicase HrpB"/>
    <property type="match status" value="1"/>
</dbReference>
<dbReference type="Gene3D" id="3.40.50.300">
    <property type="entry name" value="P-loop containing nucleotide triphosphate hydrolases"/>
    <property type="match status" value="2"/>
</dbReference>
<evidence type="ECO:0000256" key="4">
    <source>
        <dbReference type="ARBA" id="ARBA00022840"/>
    </source>
</evidence>
<dbReference type="InterPro" id="IPR010225">
    <property type="entry name" value="HrpB"/>
</dbReference>
<dbReference type="GO" id="GO:0003676">
    <property type="term" value="F:nucleic acid binding"/>
    <property type="evidence" value="ECO:0007669"/>
    <property type="project" value="InterPro"/>
</dbReference>
<dbReference type="CDD" id="cd18791">
    <property type="entry name" value="SF2_C_RHA"/>
    <property type="match status" value="1"/>
</dbReference>
<dbReference type="eggNOG" id="COG1643">
    <property type="taxonomic scope" value="Bacteria"/>
</dbReference>
<dbReference type="PROSITE" id="PS51194">
    <property type="entry name" value="HELICASE_CTER"/>
    <property type="match status" value="1"/>
</dbReference>
<evidence type="ECO:0000313" key="9">
    <source>
        <dbReference type="Proteomes" id="UP000053718"/>
    </source>
</evidence>
<dbReference type="CDD" id="cd17990">
    <property type="entry name" value="DEXHc_HrpB"/>
    <property type="match status" value="1"/>
</dbReference>
<dbReference type="InterPro" id="IPR049614">
    <property type="entry name" value="HrpB_DEXH"/>
</dbReference>
<dbReference type="InterPro" id="IPR013689">
    <property type="entry name" value="RNA_helicase_ATP-dep_HrpB_C"/>
</dbReference>
<dbReference type="OrthoDB" id="9805617at2"/>